<dbReference type="PANTHER" id="PTHR14042:SF24">
    <property type="entry name" value="PROTEIN DOPEY-1 HOMOLOG"/>
    <property type="match status" value="1"/>
</dbReference>
<dbReference type="Pfam" id="PF24598">
    <property type="entry name" value="DOP1_C"/>
    <property type="match status" value="1"/>
</dbReference>
<feature type="domain" description="DOP1-like C-terminal" evidence="5">
    <location>
        <begin position="1048"/>
        <end position="1285"/>
    </location>
</feature>
<dbReference type="GO" id="GO:0005802">
    <property type="term" value="C:trans-Golgi network"/>
    <property type="evidence" value="ECO:0007669"/>
    <property type="project" value="TreeGrafter"/>
</dbReference>
<reference evidence="6 7" key="1">
    <citation type="journal article" date="2014" name="Genome Announc.">
        <title>Genome Sequence of the Microsporidian Species Nematocida sp1 Strain ERTm6 (ATCC PRA-372).</title>
        <authorList>
            <person name="Bakowski M.A."/>
            <person name="Priest M."/>
            <person name="Young S."/>
            <person name="Cuomo C.A."/>
            <person name="Troemel E.R."/>
        </authorList>
    </citation>
    <scope>NUCLEOTIDE SEQUENCE [LARGE SCALE GENOMIC DNA]</scope>
    <source>
        <strain evidence="6 7">ERTm6</strain>
    </source>
</reference>
<evidence type="ECO:0000256" key="1">
    <source>
        <dbReference type="ARBA" id="ARBA00022448"/>
    </source>
</evidence>
<dbReference type="InterPro" id="IPR056457">
    <property type="entry name" value="DOP1_C"/>
</dbReference>
<feature type="domain" description="DOP1 N-terminal" evidence="4">
    <location>
        <begin position="3"/>
        <end position="273"/>
    </location>
</feature>
<evidence type="ECO:0000313" key="7">
    <source>
        <dbReference type="Proteomes" id="UP000054524"/>
    </source>
</evidence>
<evidence type="ECO:0000259" key="4">
    <source>
        <dbReference type="Pfam" id="PF04118"/>
    </source>
</evidence>
<comment type="similarity">
    <text evidence="3">Belongs to the DOP1 family.</text>
</comment>
<protein>
    <recommendedName>
        <fullName evidence="8">Dopey N-terminal domain-containing protein</fullName>
    </recommendedName>
</protein>
<dbReference type="GO" id="GO:0005829">
    <property type="term" value="C:cytosol"/>
    <property type="evidence" value="ECO:0007669"/>
    <property type="project" value="GOC"/>
</dbReference>
<dbReference type="InterPro" id="IPR040314">
    <property type="entry name" value="DOP1"/>
</dbReference>
<name>A0A086J1B1_NEMA1</name>
<keyword evidence="7" id="KW-1185">Reference proteome</keyword>
<dbReference type="PANTHER" id="PTHR14042">
    <property type="entry name" value="DOPEY-RELATED"/>
    <property type="match status" value="1"/>
</dbReference>
<dbReference type="GO" id="GO:0006895">
    <property type="term" value="P:Golgi to endosome transport"/>
    <property type="evidence" value="ECO:0007669"/>
    <property type="project" value="InterPro"/>
</dbReference>
<dbReference type="EMBL" id="AKIJ01000004">
    <property type="protein sequence ID" value="KFG25929.1"/>
    <property type="molecule type" value="Genomic_DNA"/>
</dbReference>
<dbReference type="HOGENOM" id="CLU_254794_0_0_1"/>
<proteinExistence type="inferred from homology"/>
<dbReference type="Proteomes" id="UP000054524">
    <property type="component" value="Unassembled WGS sequence"/>
</dbReference>
<evidence type="ECO:0000259" key="5">
    <source>
        <dbReference type="Pfam" id="PF24598"/>
    </source>
</evidence>
<keyword evidence="2" id="KW-0653">Protein transport</keyword>
<sequence>MSEKKFRIALEKQLELFRTANDWSDLVAYLTGLEGILRVNKYTHIPRPHLLYRRLNQCLNPALPAGVHMKALGVYKIVMPKLSQVSLLQEIDVLTLGLFGFYSHSNLTSIPSYLAVLKQIIEVLGDKTINICKKMILGMIMGLEEENSEQYGMTLQVLNILEEKVGAKTVLVNTWEAMGQCTELVPGCLMYILRVDKGLEVMRGRSDMLSKGFVSALKSKEIITLRKSFDLLLSYKTDGLDLHPYNEDVSLSVLKLLLLKEISLLKRVQMWITLLIKQPDGIDLIFASICMLFDESPSACFKILMAIRQNIEESPEIFKRLILWILSVIDVENEVYASAFFKILDKRIIWEIFLDAPLDMELIKTAIRYNLIDEHTQTTELPLLITRCIKSKIYPYEWLDIIQPVDSAYSLIWDEIKAHLEDREINRLQPILFFLSIPVTAKLLDTYTSAVKTIGKVFLEYWSCRENSKKVHAMITDSLTKIVVPCELSEEECTILYEAAVLDADTFWAYDEIFNGKLQSLLQKRIIYQGTRVRPSLDQSAELSQAFSLVDQCKTSKVSAHFLCFLISFCSSRSYAVRQKAINLCRKVNENAQIFTEIFESLNWPCERQIEETIFLVDCDYNRVLFGLQILDSMLEHSCSFRAFLRNHQEIPEMKVAEISDLSGYYASDVPVCPASVILHLLLMYATAEFTNSKIMDGLPYIEQAGNNSCLALNIQEIKETSLRLLKELVCTDFSSVLFSLHTSPAAAILQSVTTRHSIPHALDIFFLLKSDQETSDLLEIFMQRENIRTEIIIYCVKQKKSSVLLDLLEFISGLIKDFDKEEAADNNRWNIHHIQYILQHCIYMGASGLKSTCSNDQSIPAWPEKGEYVCYCGMEFSDVFADGGMDRISHILLKTYAVIYSRLSALKLNAAESVAAEEYECENNLEILSRYVLVVHSKSPGILAEAILSEYLENRQIQFISIIEKTIEQQVFLHMLGSDLKGKYKLLREWAEYTKNESIFMSSQVHTHIATILAQVKMYPKTSDLLWFCSAYLKSTSSAAGTSLGNKVLESSVVSASKLGIKKTLPDKIDNTSDMLDLLNIIDTIIITAVKRVYSLDTSAIWSMLILPCYKLPVNNALYSKSLEITRSLVKLPESKTCRRDFYEQILSERFFKDTLPNIHIKVHIGAYLIDCDRVQDLINRANTTSFFIRESDIISRASLIKRVRYMILCAPKDEYTQNLPGIFSLISEIFAVSSGSKILLVETFHLCRVLCIKMPIDALINMWPISISEAMDTLSSESVTSANASVGYAALQFLDLVASLNYPELIEFRWLVEGLPHALGYTEEAAPDTNQSDTTGRITHRRPCILAPAEETKESLISAIHQVANHHMQQRNCTQMDHAAIINSVVNGIPE</sequence>
<gene>
    <name evidence="6" type="ORF">NESG_01918</name>
</gene>
<evidence type="ECO:0000256" key="2">
    <source>
        <dbReference type="ARBA" id="ARBA00022927"/>
    </source>
</evidence>
<dbReference type="GO" id="GO:0005768">
    <property type="term" value="C:endosome"/>
    <property type="evidence" value="ECO:0007669"/>
    <property type="project" value="TreeGrafter"/>
</dbReference>
<dbReference type="GeneID" id="77676891"/>
<keyword evidence="1" id="KW-0813">Transport</keyword>
<evidence type="ECO:0000256" key="3">
    <source>
        <dbReference type="ARBA" id="ARBA00046326"/>
    </source>
</evidence>
<comment type="caution">
    <text evidence="6">The sequence shown here is derived from an EMBL/GenBank/DDBJ whole genome shotgun (WGS) entry which is preliminary data.</text>
</comment>
<evidence type="ECO:0000313" key="6">
    <source>
        <dbReference type="EMBL" id="KFG25929.1"/>
    </source>
</evidence>
<evidence type="ECO:0008006" key="8">
    <source>
        <dbReference type="Google" id="ProtNLM"/>
    </source>
</evidence>
<dbReference type="Pfam" id="PF04118">
    <property type="entry name" value="Dopey_N"/>
    <property type="match status" value="1"/>
</dbReference>
<accession>A0A086J1B1</accession>
<dbReference type="InterPro" id="IPR007249">
    <property type="entry name" value="DOP1_N"/>
</dbReference>
<dbReference type="RefSeq" id="XP_052904484.1">
    <property type="nucleotide sequence ID" value="XM_053049534.1"/>
</dbReference>
<organism evidence="6 7">
    <name type="scientific">Nematocida ausubeli (strain ATCC PRA-371 / ERTm2)</name>
    <name type="common">Nematode killer fungus</name>
    <dbReference type="NCBI Taxonomy" id="1913371"/>
    <lineage>
        <taxon>Eukaryota</taxon>
        <taxon>Fungi</taxon>
        <taxon>Fungi incertae sedis</taxon>
        <taxon>Microsporidia</taxon>
        <taxon>Nematocida</taxon>
    </lineage>
</organism>
<dbReference type="GO" id="GO:0015031">
    <property type="term" value="P:protein transport"/>
    <property type="evidence" value="ECO:0007669"/>
    <property type="project" value="UniProtKB-KW"/>
</dbReference>